<keyword evidence="2" id="KW-1185">Reference proteome</keyword>
<dbReference type="Gene3D" id="1.25.40.10">
    <property type="entry name" value="Tetratricopeptide repeat domain"/>
    <property type="match status" value="1"/>
</dbReference>
<evidence type="ECO:0000313" key="2">
    <source>
        <dbReference type="Proteomes" id="UP000061382"/>
    </source>
</evidence>
<dbReference type="Proteomes" id="UP000061382">
    <property type="component" value="Chromosome"/>
</dbReference>
<dbReference type="STRING" id="512763.DC20_18620"/>
<protein>
    <recommendedName>
        <fullName evidence="3">Dihydrolipoamide dehydrogenase</fullName>
    </recommendedName>
</protein>
<dbReference type="OrthoDB" id="195456at2"/>
<dbReference type="PATRIC" id="fig|512763.3.peg.4088"/>
<dbReference type="Pfam" id="PF11138">
    <property type="entry name" value="DUF2911"/>
    <property type="match status" value="1"/>
</dbReference>
<evidence type="ECO:0000313" key="1">
    <source>
        <dbReference type="EMBL" id="ALJ00620.1"/>
    </source>
</evidence>
<dbReference type="KEGG" id="rti:DC20_18620"/>
<accession>A0A0P0CLS5</accession>
<proteinExistence type="predicted"/>
<sequence length="290" mass="33076">MNKITISFILVLLSITVRAQNLLKLPQVSPRAVLNYTVGVTDITINYGAPGVKNRAVWGKLVPYGQVWRAGANEATTIKFSTDVRITQEKIPAGTYTLYVLPVDSSNWTFILSKQKGLWGTEGYDSKQDLIRLPFSPQPAPFHETLQYTIQDITPNGGRLTLNWADKQLAVPIRVESHKETMNLIKESLQKSQPTDWMVYAQAVNYLIQQNQDHEQALQWVNKSITIEENFYNIWLKAKLLAQKNEYAEALELNKKAQKLGKKSLESYQTYANEIEDAAVLWKEKRFTVN</sequence>
<dbReference type="AlphaFoldDB" id="A0A0P0CLS5"/>
<dbReference type="InterPro" id="IPR011990">
    <property type="entry name" value="TPR-like_helical_dom_sf"/>
</dbReference>
<gene>
    <name evidence="1" type="ORF">DC20_18620</name>
</gene>
<dbReference type="RefSeq" id="WP_071885505.1">
    <property type="nucleotide sequence ID" value="NZ_CP012643.1"/>
</dbReference>
<dbReference type="InterPro" id="IPR021314">
    <property type="entry name" value="DUF2911"/>
</dbReference>
<reference evidence="1 2" key="1">
    <citation type="submission" date="2015-08" db="EMBL/GenBank/DDBJ databases">
        <title>Complete genome sequence of Rufibacter tibetensis strain 1351t, a radiation-resistant bacterium from tibet plateau.</title>
        <authorList>
            <person name="Dai J."/>
        </authorList>
    </citation>
    <scope>NUCLEOTIDE SEQUENCE [LARGE SCALE GENOMIC DNA]</scope>
    <source>
        <strain evidence="1 2">1351</strain>
    </source>
</reference>
<dbReference type="SUPFAM" id="SSF48452">
    <property type="entry name" value="TPR-like"/>
    <property type="match status" value="1"/>
</dbReference>
<evidence type="ECO:0008006" key="3">
    <source>
        <dbReference type="Google" id="ProtNLM"/>
    </source>
</evidence>
<organism evidence="1 2">
    <name type="scientific">Rufibacter tibetensis</name>
    <dbReference type="NCBI Taxonomy" id="512763"/>
    <lineage>
        <taxon>Bacteria</taxon>
        <taxon>Pseudomonadati</taxon>
        <taxon>Bacteroidota</taxon>
        <taxon>Cytophagia</taxon>
        <taxon>Cytophagales</taxon>
        <taxon>Hymenobacteraceae</taxon>
        <taxon>Rufibacter</taxon>
    </lineage>
</organism>
<name>A0A0P0CLS5_9BACT</name>
<dbReference type="EMBL" id="CP012643">
    <property type="protein sequence ID" value="ALJ00620.1"/>
    <property type="molecule type" value="Genomic_DNA"/>
</dbReference>